<dbReference type="Proteomes" id="UP001234297">
    <property type="component" value="Chromosome 2"/>
</dbReference>
<gene>
    <name evidence="1" type="ORF">MRB53_006757</name>
</gene>
<keyword evidence="2" id="KW-1185">Reference proteome</keyword>
<accession>A0ACC2MH25</accession>
<evidence type="ECO:0000313" key="1">
    <source>
        <dbReference type="EMBL" id="KAJ8645009.1"/>
    </source>
</evidence>
<sequence>MEMGLRRMMGIVWREWREREGLRHQGDGFCVEMASASGRWVAEDKKGEGSSMPWLEIEMESVGEGDCSERMMGIVWREWREREGLRRQGDGFCVEMASAFERWVAEDKEGEGSSIPWLEIEMGSVGEGDCSQRFCAGWIEIGVR</sequence>
<name>A0ACC2MH25_PERAE</name>
<organism evidence="1 2">
    <name type="scientific">Persea americana</name>
    <name type="common">Avocado</name>
    <dbReference type="NCBI Taxonomy" id="3435"/>
    <lineage>
        <taxon>Eukaryota</taxon>
        <taxon>Viridiplantae</taxon>
        <taxon>Streptophyta</taxon>
        <taxon>Embryophyta</taxon>
        <taxon>Tracheophyta</taxon>
        <taxon>Spermatophyta</taxon>
        <taxon>Magnoliopsida</taxon>
        <taxon>Magnoliidae</taxon>
        <taxon>Laurales</taxon>
        <taxon>Lauraceae</taxon>
        <taxon>Persea</taxon>
    </lineage>
</organism>
<proteinExistence type="predicted"/>
<dbReference type="EMBL" id="CM056810">
    <property type="protein sequence ID" value="KAJ8645009.1"/>
    <property type="molecule type" value="Genomic_DNA"/>
</dbReference>
<comment type="caution">
    <text evidence="1">The sequence shown here is derived from an EMBL/GenBank/DDBJ whole genome shotgun (WGS) entry which is preliminary data.</text>
</comment>
<protein>
    <submittedName>
        <fullName evidence="1">Uncharacterized protein</fullName>
    </submittedName>
</protein>
<reference evidence="1 2" key="1">
    <citation type="journal article" date="2022" name="Hortic Res">
        <title>A haplotype resolved chromosomal level avocado genome allows analysis of novel avocado genes.</title>
        <authorList>
            <person name="Nath O."/>
            <person name="Fletcher S.J."/>
            <person name="Hayward A."/>
            <person name="Shaw L.M."/>
            <person name="Masouleh A.K."/>
            <person name="Furtado A."/>
            <person name="Henry R.J."/>
            <person name="Mitter N."/>
        </authorList>
    </citation>
    <scope>NUCLEOTIDE SEQUENCE [LARGE SCALE GENOMIC DNA]</scope>
    <source>
        <strain evidence="2">cv. Hass</strain>
    </source>
</reference>
<evidence type="ECO:0000313" key="2">
    <source>
        <dbReference type="Proteomes" id="UP001234297"/>
    </source>
</evidence>